<evidence type="ECO:0000313" key="1">
    <source>
        <dbReference type="EMBL" id="QNH80636.1"/>
    </source>
</evidence>
<dbReference type="Proteomes" id="UP000515277">
    <property type="component" value="Chromosome"/>
</dbReference>
<dbReference type="Pfam" id="PF07042">
    <property type="entry name" value="TrfA"/>
    <property type="match status" value="1"/>
</dbReference>
<name>A0A7G8YVL0_9PSED</name>
<reference evidence="2" key="1">
    <citation type="journal article" date="2020" name="Microbiol. Resour. Announc.">
        <title>Complete genome sequences of four natural Pseudomonas isolates that catabolize a wide range of aromatic compounds relevant to lignin valorization.</title>
        <authorList>
            <person name="Hatmaker E.A."/>
            <person name="Presley G."/>
            <person name="Cannon O."/>
            <person name="Guss A.M."/>
            <person name="Elkins J.G."/>
        </authorList>
    </citation>
    <scope>NUCLEOTIDE SEQUENCE [LARGE SCALE GENOMIC DNA]</scope>
    <source>
        <strain evidence="2">H1F5C</strain>
    </source>
</reference>
<accession>A0A7G8YVL0</accession>
<dbReference type="EMBL" id="CP060201">
    <property type="protein sequence ID" value="QNH80636.1"/>
    <property type="molecule type" value="Genomic_DNA"/>
</dbReference>
<dbReference type="InterPro" id="IPR010751">
    <property type="entry name" value="TrfA"/>
</dbReference>
<proteinExistence type="predicted"/>
<gene>
    <name evidence="1" type="ORF">GGI48_10590</name>
</gene>
<dbReference type="AlphaFoldDB" id="A0A7G8YVL0"/>
<protein>
    <submittedName>
        <fullName evidence="1">TrfA protein</fullName>
    </submittedName>
</protein>
<evidence type="ECO:0000313" key="2">
    <source>
        <dbReference type="Proteomes" id="UP000515277"/>
    </source>
</evidence>
<organism evidence="1 2">
    <name type="scientific">Pseudomonas protegens</name>
    <dbReference type="NCBI Taxonomy" id="380021"/>
    <lineage>
        <taxon>Bacteria</taxon>
        <taxon>Pseudomonadati</taxon>
        <taxon>Pseudomonadota</taxon>
        <taxon>Gammaproteobacteria</taxon>
        <taxon>Pseudomonadales</taxon>
        <taxon>Pseudomonadaceae</taxon>
        <taxon>Pseudomonas</taxon>
    </lineage>
</organism>
<sequence>MPNWSESVRRVPNVALRSALFGAIGKGNRPYVEQMEINAIGGVSIFYTGALLDQGDLDVWETVLHLARMQELGSECRVTAYRLLKILGKTDTGKNRKILDKHISRLKATALQIKVGIHSYEGSFIHEVYRAQDERSERIYAIRLNPKLHVLFNGSQYTNVNWSVRQALHGKPLAQWVHGFYSSHAKSYDYKIETLHQLCGSRAKSLSDFKKDLRRSLEAVALASTAEGLPFSYLLEGNLVQVKTTPSASQQRYLAKKR</sequence>